<dbReference type="Gene3D" id="3.10.450.50">
    <property type="match status" value="1"/>
</dbReference>
<dbReference type="InterPro" id="IPR032710">
    <property type="entry name" value="NTF2-like_dom_sf"/>
</dbReference>
<dbReference type="SUPFAM" id="SSF54427">
    <property type="entry name" value="NTF2-like"/>
    <property type="match status" value="1"/>
</dbReference>
<gene>
    <name evidence="2" type="ORF">UFOPK3543_00309</name>
</gene>
<sequence>MLYARGKPLYGQLVTKRRISAAVLIAAISIAGCGSSSYDATGSATEANSEGTELVTRFFEDVKTKNKADLEKFLAPNWQIQRTVGKPLTKDEYLGGLPELRSYKIEQVQAREYHGSMAVASVITADLVVDGTKFPGTPSPYLSTFIKVGDKWYLLGHANLTVPK</sequence>
<evidence type="ECO:0000313" key="2">
    <source>
        <dbReference type="EMBL" id="CAB4891604.1"/>
    </source>
</evidence>
<dbReference type="Pfam" id="PF14534">
    <property type="entry name" value="DUF4440"/>
    <property type="match status" value="1"/>
</dbReference>
<dbReference type="EMBL" id="CAFBMH010000006">
    <property type="protein sequence ID" value="CAB4891604.1"/>
    <property type="molecule type" value="Genomic_DNA"/>
</dbReference>
<dbReference type="AlphaFoldDB" id="A0A6J7FDX5"/>
<name>A0A6J7FDX5_9ZZZZ</name>
<dbReference type="InterPro" id="IPR027843">
    <property type="entry name" value="DUF4440"/>
</dbReference>
<organism evidence="2">
    <name type="scientific">freshwater metagenome</name>
    <dbReference type="NCBI Taxonomy" id="449393"/>
    <lineage>
        <taxon>unclassified sequences</taxon>
        <taxon>metagenomes</taxon>
        <taxon>ecological metagenomes</taxon>
    </lineage>
</organism>
<accession>A0A6J7FDX5</accession>
<dbReference type="PROSITE" id="PS51257">
    <property type="entry name" value="PROKAR_LIPOPROTEIN"/>
    <property type="match status" value="1"/>
</dbReference>
<proteinExistence type="predicted"/>
<reference evidence="2" key="1">
    <citation type="submission" date="2020-05" db="EMBL/GenBank/DDBJ databases">
        <authorList>
            <person name="Chiriac C."/>
            <person name="Salcher M."/>
            <person name="Ghai R."/>
            <person name="Kavagutti S V."/>
        </authorList>
    </citation>
    <scope>NUCLEOTIDE SEQUENCE</scope>
</reference>
<feature type="domain" description="DUF4440" evidence="1">
    <location>
        <begin position="53"/>
        <end position="152"/>
    </location>
</feature>
<evidence type="ECO:0000259" key="1">
    <source>
        <dbReference type="Pfam" id="PF14534"/>
    </source>
</evidence>
<protein>
    <submittedName>
        <fullName evidence="2">Unannotated protein</fullName>
    </submittedName>
</protein>